<accession>A0A7W7AB44</accession>
<dbReference type="RefSeq" id="WP_144907557.1">
    <property type="nucleotide sequence ID" value="NZ_JACHOA010000003.1"/>
</dbReference>
<dbReference type="AlphaFoldDB" id="A0A7W7AB44"/>
<dbReference type="PANTHER" id="PTHR42951:SF17">
    <property type="entry name" value="METALLO-BETA-LACTAMASE DOMAIN-CONTAINING PROTEIN"/>
    <property type="match status" value="1"/>
</dbReference>
<dbReference type="Pfam" id="PF00753">
    <property type="entry name" value="Lactamase_B"/>
    <property type="match status" value="1"/>
</dbReference>
<feature type="domain" description="Metallo-beta-lactamase" evidence="1">
    <location>
        <begin position="56"/>
        <end position="246"/>
    </location>
</feature>
<dbReference type="SMART" id="SM00849">
    <property type="entry name" value="Lactamase_B"/>
    <property type="match status" value="1"/>
</dbReference>
<dbReference type="InterPro" id="IPR036866">
    <property type="entry name" value="RibonucZ/Hydroxyglut_hydro"/>
</dbReference>
<dbReference type="Gene3D" id="3.60.15.10">
    <property type="entry name" value="Ribonuclease Z/Hydroxyacylglutathione hydrolase-like"/>
    <property type="match status" value="1"/>
</dbReference>
<reference evidence="2 3" key="1">
    <citation type="submission" date="2020-08" db="EMBL/GenBank/DDBJ databases">
        <title>Genomic Encyclopedia of Type Strains, Phase IV (KMG-IV): sequencing the most valuable type-strain genomes for metagenomic binning, comparative biology and taxonomic classification.</title>
        <authorList>
            <person name="Goeker M."/>
        </authorList>
    </citation>
    <scope>NUCLEOTIDE SEQUENCE [LARGE SCALE GENOMIC DNA]</scope>
    <source>
        <strain evidence="2 3">DSM 17507</strain>
    </source>
</reference>
<dbReference type="PANTHER" id="PTHR42951">
    <property type="entry name" value="METALLO-BETA-LACTAMASE DOMAIN-CONTAINING"/>
    <property type="match status" value="1"/>
</dbReference>
<name>A0A7W7AB44_9SPHN</name>
<dbReference type="NCBIfam" id="NF012229">
    <property type="entry name" value="bla_class_B_core"/>
    <property type="match status" value="1"/>
</dbReference>
<dbReference type="Proteomes" id="UP000538566">
    <property type="component" value="Unassembled WGS sequence"/>
</dbReference>
<protein>
    <submittedName>
        <fullName evidence="2">Metallo-beta-lactamase class B</fullName>
        <ecNumber evidence="2">3.5.2.6</ecNumber>
    </submittedName>
</protein>
<organism evidence="2 3">
    <name type="scientific">Novosphingobium taihuense</name>
    <dbReference type="NCBI Taxonomy" id="260085"/>
    <lineage>
        <taxon>Bacteria</taxon>
        <taxon>Pseudomonadati</taxon>
        <taxon>Pseudomonadota</taxon>
        <taxon>Alphaproteobacteria</taxon>
        <taxon>Sphingomonadales</taxon>
        <taxon>Sphingomonadaceae</taxon>
        <taxon>Novosphingobium</taxon>
    </lineage>
</organism>
<evidence type="ECO:0000313" key="3">
    <source>
        <dbReference type="Proteomes" id="UP000538566"/>
    </source>
</evidence>
<keyword evidence="2" id="KW-0378">Hydrolase</keyword>
<dbReference type="EMBL" id="JACHOA010000003">
    <property type="protein sequence ID" value="MBB4613627.1"/>
    <property type="molecule type" value="Genomic_DNA"/>
</dbReference>
<proteinExistence type="predicted"/>
<dbReference type="OrthoDB" id="9773738at2"/>
<evidence type="ECO:0000259" key="1">
    <source>
        <dbReference type="SMART" id="SM00849"/>
    </source>
</evidence>
<dbReference type="InterPro" id="IPR050855">
    <property type="entry name" value="NDM-1-like"/>
</dbReference>
<keyword evidence="3" id="KW-1185">Reference proteome</keyword>
<dbReference type="GO" id="GO:0008800">
    <property type="term" value="F:beta-lactamase activity"/>
    <property type="evidence" value="ECO:0007669"/>
    <property type="project" value="UniProtKB-EC"/>
</dbReference>
<dbReference type="CDD" id="cd16315">
    <property type="entry name" value="EVM-1-like_MBL-B3"/>
    <property type="match status" value="1"/>
</dbReference>
<dbReference type="EC" id="3.5.2.6" evidence="2"/>
<dbReference type="NCBIfam" id="NF033105">
    <property type="entry name" value="bla_subclass_B3"/>
    <property type="match status" value="1"/>
</dbReference>
<evidence type="ECO:0000313" key="2">
    <source>
        <dbReference type="EMBL" id="MBB4613627.1"/>
    </source>
</evidence>
<gene>
    <name evidence="2" type="ORF">GGR37_001902</name>
</gene>
<sequence>MTISTLIALAAAAQPLPSSGVTGQELLQSCEGKQSFTDLAPPAHVFGNVWYVGTCAVTVLLVTSPEGHVLIDAGMAETATDVVANIRRLGFDPRDIKWIVSSHEHFDHIGGLSALEKLTGAKFAATAEAAKVIRSGKISPSDPQAQEIHGSKPARVDRIISTGDVVSVGPIRLTAFATPGHTEGSTSWHWTSCEGQLCRTITYVDSVTALPLGTYRFTDHPKRVAMFRNTFAQVEALECGILLTPHPGASAMFERMGGAEPLEDSKACKALAGRARAQLDKALTK</sequence>
<dbReference type="InterPro" id="IPR001279">
    <property type="entry name" value="Metallo-B-lactamas"/>
</dbReference>
<comment type="caution">
    <text evidence="2">The sequence shown here is derived from an EMBL/GenBank/DDBJ whole genome shotgun (WGS) entry which is preliminary data.</text>
</comment>
<dbReference type="SUPFAM" id="SSF56281">
    <property type="entry name" value="Metallo-hydrolase/oxidoreductase"/>
    <property type="match status" value="1"/>
</dbReference>